<feature type="region of interest" description="Disordered" evidence="5">
    <location>
        <begin position="162"/>
        <end position="187"/>
    </location>
</feature>
<evidence type="ECO:0000256" key="1">
    <source>
        <dbReference type="ARBA" id="ARBA00022679"/>
    </source>
</evidence>
<feature type="compositionally biased region" description="Basic and acidic residues" evidence="5">
    <location>
        <begin position="611"/>
        <end position="625"/>
    </location>
</feature>
<comment type="caution">
    <text evidence="7">The sequence shown here is derived from an EMBL/GenBank/DDBJ whole genome shotgun (WGS) entry which is preliminary data.</text>
</comment>
<evidence type="ECO:0000313" key="8">
    <source>
        <dbReference type="Proteomes" id="UP001152300"/>
    </source>
</evidence>
<keyword evidence="3" id="KW-0418">Kinase</keyword>
<evidence type="ECO:0000256" key="2">
    <source>
        <dbReference type="ARBA" id="ARBA00022741"/>
    </source>
</evidence>
<feature type="domain" description="Protein kinase" evidence="6">
    <location>
        <begin position="340"/>
        <end position="578"/>
    </location>
</feature>
<feature type="region of interest" description="Disordered" evidence="5">
    <location>
        <begin position="662"/>
        <end position="724"/>
    </location>
</feature>
<evidence type="ECO:0000313" key="7">
    <source>
        <dbReference type="EMBL" id="KAJ8071826.1"/>
    </source>
</evidence>
<evidence type="ECO:0000256" key="4">
    <source>
        <dbReference type="ARBA" id="ARBA00022840"/>
    </source>
</evidence>
<dbReference type="Pfam" id="PF00069">
    <property type="entry name" value="Pkinase"/>
    <property type="match status" value="1"/>
</dbReference>
<dbReference type="SMART" id="SM00220">
    <property type="entry name" value="S_TKc"/>
    <property type="match status" value="1"/>
</dbReference>
<dbReference type="EMBL" id="JAPEIS010000001">
    <property type="protein sequence ID" value="KAJ8071826.1"/>
    <property type="molecule type" value="Genomic_DNA"/>
</dbReference>
<feature type="compositionally biased region" description="Pro residues" evidence="5">
    <location>
        <begin position="66"/>
        <end position="77"/>
    </location>
</feature>
<feature type="compositionally biased region" description="Polar residues" evidence="5">
    <location>
        <begin position="711"/>
        <end position="724"/>
    </location>
</feature>
<feature type="compositionally biased region" description="Basic and acidic residues" evidence="5">
    <location>
        <begin position="669"/>
        <end position="678"/>
    </location>
</feature>
<dbReference type="InterPro" id="IPR000719">
    <property type="entry name" value="Prot_kinase_dom"/>
</dbReference>
<dbReference type="GO" id="GO:0004674">
    <property type="term" value="F:protein serine/threonine kinase activity"/>
    <property type="evidence" value="ECO:0007669"/>
    <property type="project" value="TreeGrafter"/>
</dbReference>
<feature type="compositionally biased region" description="Polar residues" evidence="5">
    <location>
        <begin position="680"/>
        <end position="692"/>
    </location>
</feature>
<organism evidence="7 8">
    <name type="scientific">Sclerotinia nivalis</name>
    <dbReference type="NCBI Taxonomy" id="352851"/>
    <lineage>
        <taxon>Eukaryota</taxon>
        <taxon>Fungi</taxon>
        <taxon>Dikarya</taxon>
        <taxon>Ascomycota</taxon>
        <taxon>Pezizomycotina</taxon>
        <taxon>Leotiomycetes</taxon>
        <taxon>Helotiales</taxon>
        <taxon>Sclerotiniaceae</taxon>
        <taxon>Sclerotinia</taxon>
    </lineage>
</organism>
<dbReference type="InterPro" id="IPR051681">
    <property type="entry name" value="Ser/Thr_Kinases-Pseudokinases"/>
</dbReference>
<dbReference type="OrthoDB" id="635774at2759"/>
<gene>
    <name evidence="7" type="ORF">OCU04_002139</name>
</gene>
<evidence type="ECO:0000259" key="6">
    <source>
        <dbReference type="PROSITE" id="PS50011"/>
    </source>
</evidence>
<name>A0A9X0AZJ0_9HELO</name>
<feature type="region of interest" description="Disordered" evidence="5">
    <location>
        <begin position="610"/>
        <end position="639"/>
    </location>
</feature>
<protein>
    <recommendedName>
        <fullName evidence="6">Protein kinase domain-containing protein</fullName>
    </recommendedName>
</protein>
<feature type="region of interest" description="Disordered" evidence="5">
    <location>
        <begin position="59"/>
        <end position="150"/>
    </location>
</feature>
<keyword evidence="4" id="KW-0067">ATP-binding</keyword>
<sequence length="785" mass="88995">MMYMMISSSSIPSDRGVQHLMGKYWFKFTRRTMAPKEPGLPASNDHKISWFRKFIFPKKDERHTPPSSPPNAPPNEAQPPGLARRISRRVVPGLPRAGTFKRQQSELRDRLEPVKPNADERRAASVDRRLNNSHRSSSAALNRGPRTSAPEFLERAETIDKTFDSVSVRPPTATTNEHENESQGYVDVSKEEKQGSHIEEQSISTDAFDEILLEELEKKWILNLSMHFRDKSKREKFFVTYAETPTHWRRVTISLDYRNAPSNSLEEELQRTRFQRDKSARIYEAIRESLQDIQFYDTVTNLKLETQDERLHVHVVEDLSEVIHYPPVKALNHLPCRRVLESELEFDSHLSGFVYKVIVAGQVFIKKEIPGPDQVEEFLYEINALHKLSGSHSVIQFGGVVLDNEAKCVKGLLISFAEQGALIDVIYDGDGGIPWERRERWAKQIVHGLSEIHEAGFVQGDFTLSNIVIDADDNAKIIDINRRGCPVGWEPPEVAALIESNQRISMHIGVKSDLYQLGMVLYALATQNDEPETQRPLTLSIFPPDVPSYFLEVCGRCLSEDPRNRLQAAVLLSIFPEIDDYRDIYDDQSPTPIVIDVKHADEGEFLVTVHDNNEVHDNDVPERGRSRSKPYSPPFMASRPPEALIADLKTQNIRPSQIQLPLSLSGSDYSKDQSDQQQDHYQNTSTIENSTLETRRQDSERRSYSEKDTIDIQSNPTTEQARNTVATPNISMAYAGDLAHIGTGVDSAHMGSFTFGAVNLDDDDLTIDNDAGNVFYMTEEKISVA</sequence>
<evidence type="ECO:0000256" key="3">
    <source>
        <dbReference type="ARBA" id="ARBA00022777"/>
    </source>
</evidence>
<dbReference type="SUPFAM" id="SSF56112">
    <property type="entry name" value="Protein kinase-like (PK-like)"/>
    <property type="match status" value="1"/>
</dbReference>
<dbReference type="Gene3D" id="1.10.510.10">
    <property type="entry name" value="Transferase(Phosphotransferase) domain 1"/>
    <property type="match status" value="1"/>
</dbReference>
<dbReference type="GO" id="GO:0005524">
    <property type="term" value="F:ATP binding"/>
    <property type="evidence" value="ECO:0007669"/>
    <property type="project" value="UniProtKB-KW"/>
</dbReference>
<keyword evidence="1" id="KW-0808">Transferase</keyword>
<dbReference type="PANTHER" id="PTHR44329">
    <property type="entry name" value="SERINE/THREONINE-PROTEIN KINASE TNNI3K-RELATED"/>
    <property type="match status" value="1"/>
</dbReference>
<dbReference type="AlphaFoldDB" id="A0A9X0AZJ0"/>
<accession>A0A9X0AZJ0</accession>
<feature type="compositionally biased region" description="Basic and acidic residues" evidence="5">
    <location>
        <begin position="693"/>
        <end position="710"/>
    </location>
</feature>
<reference evidence="7" key="1">
    <citation type="submission" date="2022-11" db="EMBL/GenBank/DDBJ databases">
        <title>Genome Resource of Sclerotinia nivalis Strain SnTB1, a Plant Pathogen Isolated from American Ginseng.</title>
        <authorList>
            <person name="Fan S."/>
        </authorList>
    </citation>
    <scope>NUCLEOTIDE SEQUENCE</scope>
    <source>
        <strain evidence="7">SnTB1</strain>
    </source>
</reference>
<dbReference type="PROSITE" id="PS50011">
    <property type="entry name" value="PROTEIN_KINASE_DOM"/>
    <property type="match status" value="1"/>
</dbReference>
<feature type="compositionally biased region" description="Basic and acidic residues" evidence="5">
    <location>
        <begin position="103"/>
        <end position="130"/>
    </location>
</feature>
<evidence type="ECO:0000256" key="5">
    <source>
        <dbReference type="SAM" id="MobiDB-lite"/>
    </source>
</evidence>
<dbReference type="CDD" id="cd00180">
    <property type="entry name" value="PKc"/>
    <property type="match status" value="1"/>
</dbReference>
<dbReference type="Proteomes" id="UP001152300">
    <property type="component" value="Unassembled WGS sequence"/>
</dbReference>
<dbReference type="PANTHER" id="PTHR44329:SF288">
    <property type="entry name" value="MITOGEN-ACTIVATED PROTEIN KINASE KINASE KINASE 20"/>
    <property type="match status" value="1"/>
</dbReference>
<dbReference type="InterPro" id="IPR011009">
    <property type="entry name" value="Kinase-like_dom_sf"/>
</dbReference>
<proteinExistence type="predicted"/>
<keyword evidence="2" id="KW-0547">Nucleotide-binding</keyword>
<keyword evidence="8" id="KW-1185">Reference proteome</keyword>